<dbReference type="InterPro" id="IPR046172">
    <property type="entry name" value="DUF6174"/>
</dbReference>
<gene>
    <name evidence="1" type="ORF">ADL15_29205</name>
</gene>
<dbReference type="Pfam" id="PF19671">
    <property type="entry name" value="DUF6174"/>
    <property type="match status" value="1"/>
</dbReference>
<proteinExistence type="predicted"/>
<evidence type="ECO:0000313" key="2">
    <source>
        <dbReference type="Proteomes" id="UP000053244"/>
    </source>
</evidence>
<sequence length="172" mass="18632">MPQLRQKARNRRRSPCVEHHMTDLRPRRAALLTVTAALTLSGCSSTPSGTTVRAVAGTLPDHYSYVVTASCGERAVIGTFRIVVRDRDVVVSAEPADPESTVQVPLASFPTLKYIVEQVESAEPDAVVEFTTDAAGRPAHVSIDHRPNAIDDEECYDITDIQPLPSAPVASR</sequence>
<dbReference type="Proteomes" id="UP000053244">
    <property type="component" value="Unassembled WGS sequence"/>
</dbReference>
<protein>
    <submittedName>
        <fullName evidence="1">Uncharacterized protein</fullName>
    </submittedName>
</protein>
<name>A0A101JLY7_9ACTN</name>
<dbReference type="AlphaFoldDB" id="A0A101JLY7"/>
<evidence type="ECO:0000313" key="1">
    <source>
        <dbReference type="EMBL" id="KUL29236.1"/>
    </source>
</evidence>
<comment type="caution">
    <text evidence="1">The sequence shown here is derived from an EMBL/GenBank/DDBJ whole genome shotgun (WGS) entry which is preliminary data.</text>
</comment>
<keyword evidence="2" id="KW-1185">Reference proteome</keyword>
<dbReference type="EMBL" id="LLZH01000281">
    <property type="protein sequence ID" value="KUL29236.1"/>
    <property type="molecule type" value="Genomic_DNA"/>
</dbReference>
<organism evidence="1 2">
    <name type="scientific">Actinoplanes awajinensis subsp. mycoplanecinus</name>
    <dbReference type="NCBI Taxonomy" id="135947"/>
    <lineage>
        <taxon>Bacteria</taxon>
        <taxon>Bacillati</taxon>
        <taxon>Actinomycetota</taxon>
        <taxon>Actinomycetes</taxon>
        <taxon>Micromonosporales</taxon>
        <taxon>Micromonosporaceae</taxon>
        <taxon>Actinoplanes</taxon>
    </lineage>
</organism>
<reference evidence="1 2" key="1">
    <citation type="submission" date="2015-10" db="EMBL/GenBank/DDBJ databases">
        <authorList>
            <person name="Gilbert D.G."/>
        </authorList>
    </citation>
    <scope>NUCLEOTIDE SEQUENCE [LARGE SCALE GENOMIC DNA]</scope>
    <source>
        <strain evidence="1 2">NRRL B-16712</strain>
    </source>
</reference>
<accession>A0A101JLY7</accession>